<dbReference type="Gene3D" id="3.40.50.300">
    <property type="entry name" value="P-loop containing nucleotide triphosphate hydrolases"/>
    <property type="match status" value="1"/>
</dbReference>
<organism evidence="1">
    <name type="scientific">Spiroplasma citri</name>
    <dbReference type="NCBI Taxonomy" id="2133"/>
    <lineage>
        <taxon>Bacteria</taxon>
        <taxon>Bacillati</taxon>
        <taxon>Mycoplasmatota</taxon>
        <taxon>Mollicutes</taxon>
        <taxon>Entomoplasmatales</taxon>
        <taxon>Spiroplasmataceae</taxon>
        <taxon>Spiroplasma</taxon>
    </lineage>
</organism>
<dbReference type="OrthoDB" id="388394at2"/>
<dbReference type="PANTHER" id="PTHR46743:SF2">
    <property type="entry name" value="TEICHOIC ACIDS EXPORT ATP-BINDING PROTEIN TAGH"/>
    <property type="match status" value="1"/>
</dbReference>
<dbReference type="STRING" id="2133.SCITRI_00817"/>
<dbReference type="SUPFAM" id="SSF52540">
    <property type="entry name" value="P-loop containing nucleoside triphosphate hydrolases"/>
    <property type="match status" value="1"/>
</dbReference>
<dbReference type="EMBL" id="AM285311">
    <property type="protein sequence ID" value="CAK99306.1"/>
    <property type="molecule type" value="Genomic_DNA"/>
</dbReference>
<evidence type="ECO:0000313" key="1">
    <source>
        <dbReference type="EMBL" id="CAK99306.1"/>
    </source>
</evidence>
<dbReference type="GO" id="GO:0016887">
    <property type="term" value="F:ATP hydrolysis activity"/>
    <property type="evidence" value="ECO:0007669"/>
    <property type="project" value="InterPro"/>
</dbReference>
<proteinExistence type="predicted"/>
<dbReference type="PANTHER" id="PTHR46743">
    <property type="entry name" value="TEICHOIC ACIDS EXPORT ATP-BINDING PROTEIN TAGH"/>
    <property type="match status" value="1"/>
</dbReference>
<dbReference type="AlphaFoldDB" id="Q14MH3"/>
<dbReference type="GO" id="GO:0005524">
    <property type="term" value="F:ATP binding"/>
    <property type="evidence" value="ECO:0007669"/>
    <property type="project" value="UniProtKB-KW"/>
</dbReference>
<gene>
    <name evidence="1" type="ORF">SPICI10_027</name>
</gene>
<keyword evidence="1" id="KW-0547">Nucleotide-binding</keyword>
<protein>
    <submittedName>
        <fullName evidence="1">Hypothetical abc transporter atp-binding component abc transporter protein</fullName>
    </submittedName>
</protein>
<dbReference type="KEGG" id="sck:SCITRI_00817"/>
<reference evidence="1" key="1">
    <citation type="journal article" date="2010" name="Appl. Environ. Microbiol.">
        <title>Partial chromosome sequence of Spiroplasma citri reveals extensive viral invasion and important gene decay.</title>
        <authorList>
            <person name="Carle P."/>
            <person name="Saillard C."/>
            <person name="Carrere N."/>
            <person name="Carrere S."/>
            <person name="Duret S."/>
            <person name="Eveillard S."/>
            <person name="Gaurivaud P."/>
            <person name="Gourgues G."/>
            <person name="Gouzy J."/>
            <person name="Salar P."/>
            <person name="Verdin E."/>
            <person name="Breton M."/>
            <person name="Blanchard A."/>
            <person name="Laigret F."/>
            <person name="Bove J.M."/>
            <person name="Renaudin J."/>
            <person name="Foissac X."/>
        </authorList>
    </citation>
    <scope>NUCLEOTIDE SEQUENCE</scope>
    <source>
        <strain evidence="1">GII3-3X</strain>
    </source>
</reference>
<sequence length="89" mass="9696">MKQVVIKERKAIDATKSLVGVVDITKKYKNKIALNNVNLVINPGDRIGVIGANGSGKSTLSEIICGIRQPTTGKVYRQENLTIGLQFQE</sequence>
<dbReference type="Pfam" id="PF00005">
    <property type="entry name" value="ABC_tran"/>
    <property type="match status" value="1"/>
</dbReference>
<name>Q14MH3_SPICI</name>
<accession>Q14MH3</accession>
<dbReference type="InterPro" id="IPR003439">
    <property type="entry name" value="ABC_transporter-like_ATP-bd"/>
</dbReference>
<dbReference type="InterPro" id="IPR027417">
    <property type="entry name" value="P-loop_NTPase"/>
</dbReference>
<keyword evidence="1" id="KW-0067">ATP-binding</keyword>
<dbReference type="RefSeq" id="WP_084566878.1">
    <property type="nucleotide sequence ID" value="NZ_CP042472.1"/>
</dbReference>
<dbReference type="InterPro" id="IPR050683">
    <property type="entry name" value="Bact_Polysacc_Export_ATP-bd"/>
</dbReference>